<protein>
    <submittedName>
        <fullName evidence="10">Acyl-CoA dehydrogenase</fullName>
    </submittedName>
</protein>
<comment type="cofactor">
    <cofactor evidence="1">
        <name>FAD</name>
        <dbReference type="ChEBI" id="CHEBI:57692"/>
    </cofactor>
</comment>
<evidence type="ECO:0000313" key="10">
    <source>
        <dbReference type="EMBL" id="VAX38627.1"/>
    </source>
</evidence>
<feature type="domain" description="Acyl-CoA oxidase/dehydrogenase middle" evidence="8">
    <location>
        <begin position="172"/>
        <end position="270"/>
    </location>
</feature>
<name>A0A3B1E6A8_9ZZZZ</name>
<dbReference type="GO" id="GO:0003995">
    <property type="term" value="F:acyl-CoA dehydrogenase activity"/>
    <property type="evidence" value="ECO:0007669"/>
    <property type="project" value="TreeGrafter"/>
</dbReference>
<accession>A0A3B1E6A8</accession>
<dbReference type="EMBL" id="UOGK01000146">
    <property type="protein sequence ID" value="VAX38627.1"/>
    <property type="molecule type" value="Genomic_DNA"/>
</dbReference>
<dbReference type="Pfam" id="PF02770">
    <property type="entry name" value="Acyl-CoA_dh_M"/>
    <property type="match status" value="1"/>
</dbReference>
<dbReference type="Gene3D" id="1.20.140.10">
    <property type="entry name" value="Butyryl-CoA Dehydrogenase, subunit A, domain 3"/>
    <property type="match status" value="2"/>
</dbReference>
<dbReference type="InterPro" id="IPR037069">
    <property type="entry name" value="AcylCoA_DH/ox_N_sf"/>
</dbReference>
<organism evidence="10">
    <name type="scientific">hydrothermal vent metagenome</name>
    <dbReference type="NCBI Taxonomy" id="652676"/>
    <lineage>
        <taxon>unclassified sequences</taxon>
        <taxon>metagenomes</taxon>
        <taxon>ecological metagenomes</taxon>
    </lineage>
</organism>
<dbReference type="FunFam" id="1.10.540.10:FF:000001">
    <property type="entry name" value="Very long-chain-specific acyl-CoA dehydrogenase, mitochondrial"/>
    <property type="match status" value="1"/>
</dbReference>
<dbReference type="Gene3D" id="2.40.110.10">
    <property type="entry name" value="Butyryl-CoA Dehydrogenase, subunit A, domain 2"/>
    <property type="match status" value="1"/>
</dbReference>
<gene>
    <name evidence="10" type="ORF">MNBD_PLANCTO03-423</name>
</gene>
<dbReference type="InterPro" id="IPR046373">
    <property type="entry name" value="Acyl-CoA_Oxase/DH_mid-dom_sf"/>
</dbReference>
<feature type="domain" description="Acyl-CoA dehydrogenase/oxidase N-terminal" evidence="9">
    <location>
        <begin position="64"/>
        <end position="167"/>
    </location>
</feature>
<dbReference type="Pfam" id="PF02771">
    <property type="entry name" value="Acyl-CoA_dh_N"/>
    <property type="match status" value="1"/>
</dbReference>
<sequence>MADLKTMKGVTEKDRKLIADAEDLLGPEPESMGFIKNLFWGRFQEDAVLPYPQVDAEEMARCDQLLAELEDYLKNEHPSIQIDQEQEIPQSAIDRLFKMGILGMTIGKEYKGGGYGITSYNRALEMIGRYCGSTAVMVSAHQSIGCKALMLFGTEEQKQLWLPHLANDWLSAFCLSEPNVGCDAGGQETTCELSEDGEYYILNGEKKWATSGAISGLFTVMANQKMPDGKIKITALVCTPDMEGVEVFQANRSKCGIRGTWQARIRFTNVRVPKFNLMHKEGRGINVALTCLNYGRCTLSAGMLGGAHRAMEQAIKWGQTRYQFGDPLADKELVRQRIAHMAALVYASDAVLYMTTGMLDRNDADIMVETAMCKCFCSEMGWRVVNDAMQIMGGESYMTENEIERIFRDSRINLIVEGSNDLMWSFIFAYGGKQLGEWILGIQQASISQKLSMMGQIIPLAAEVFLGIRKRAPKITKVDPSLREQADRLAKLISEFAYQFKAVSKRYDAALMNRQAVQARLAFVAIYLHAWSCTLSKLDHDLRTHGNNGGLEFARDKAAALHFFDIAELEIQKYFREMYYNADDTMLKAAEAAMAYSDSQPASDFIIPEKTPTEFRGKGRKPNQTGIKQFPGTKRETAAN</sequence>
<feature type="region of interest" description="Disordered" evidence="6">
    <location>
        <begin position="609"/>
        <end position="640"/>
    </location>
</feature>
<evidence type="ECO:0000256" key="3">
    <source>
        <dbReference type="ARBA" id="ARBA00022630"/>
    </source>
</evidence>
<evidence type="ECO:0000256" key="6">
    <source>
        <dbReference type="SAM" id="MobiDB-lite"/>
    </source>
</evidence>
<feature type="domain" description="Acyl-CoA dehydrogenase/oxidase C-terminal" evidence="7">
    <location>
        <begin position="282"/>
        <end position="427"/>
    </location>
</feature>
<dbReference type="InterPro" id="IPR006091">
    <property type="entry name" value="Acyl-CoA_Oxase/DH_mid-dom"/>
</dbReference>
<dbReference type="Gene3D" id="1.10.540.10">
    <property type="entry name" value="Acyl-CoA dehydrogenase/oxidase, N-terminal domain"/>
    <property type="match status" value="1"/>
</dbReference>
<evidence type="ECO:0000256" key="2">
    <source>
        <dbReference type="ARBA" id="ARBA00009347"/>
    </source>
</evidence>
<dbReference type="InterPro" id="IPR013786">
    <property type="entry name" value="AcylCoA_DH/ox_N"/>
</dbReference>
<dbReference type="AlphaFoldDB" id="A0A3B1E6A8"/>
<dbReference type="InterPro" id="IPR009100">
    <property type="entry name" value="AcylCoA_DH/oxidase_NM_dom_sf"/>
</dbReference>
<evidence type="ECO:0000259" key="9">
    <source>
        <dbReference type="Pfam" id="PF02771"/>
    </source>
</evidence>
<evidence type="ECO:0000259" key="7">
    <source>
        <dbReference type="Pfam" id="PF00441"/>
    </source>
</evidence>
<keyword evidence="4" id="KW-0274">FAD</keyword>
<dbReference type="Pfam" id="PF00441">
    <property type="entry name" value="Acyl-CoA_dh_1"/>
    <property type="match status" value="1"/>
</dbReference>
<dbReference type="SUPFAM" id="SSF56645">
    <property type="entry name" value="Acyl-CoA dehydrogenase NM domain-like"/>
    <property type="match status" value="1"/>
</dbReference>
<comment type="similarity">
    <text evidence="2">Belongs to the acyl-CoA dehydrogenase family.</text>
</comment>
<dbReference type="PANTHER" id="PTHR43884:SF9">
    <property type="entry name" value="COMPLEX I ASSEMBLY FACTOR ACAD9, MITOCHONDRIAL"/>
    <property type="match status" value="1"/>
</dbReference>
<dbReference type="GO" id="GO:0050660">
    <property type="term" value="F:flavin adenine dinucleotide binding"/>
    <property type="evidence" value="ECO:0007669"/>
    <property type="project" value="InterPro"/>
</dbReference>
<evidence type="ECO:0000259" key="8">
    <source>
        <dbReference type="Pfam" id="PF02770"/>
    </source>
</evidence>
<proteinExistence type="inferred from homology"/>
<dbReference type="SUPFAM" id="SSF47203">
    <property type="entry name" value="Acyl-CoA dehydrogenase C-terminal domain-like"/>
    <property type="match status" value="1"/>
</dbReference>
<dbReference type="PANTHER" id="PTHR43884">
    <property type="entry name" value="ACYL-COA DEHYDROGENASE"/>
    <property type="match status" value="1"/>
</dbReference>
<dbReference type="InterPro" id="IPR009075">
    <property type="entry name" value="AcylCo_DH/oxidase_C"/>
</dbReference>
<evidence type="ECO:0000256" key="1">
    <source>
        <dbReference type="ARBA" id="ARBA00001974"/>
    </source>
</evidence>
<keyword evidence="3" id="KW-0285">Flavoprotein</keyword>
<keyword evidence="5" id="KW-0560">Oxidoreductase</keyword>
<reference evidence="10" key="1">
    <citation type="submission" date="2018-06" db="EMBL/GenBank/DDBJ databases">
        <authorList>
            <person name="Zhirakovskaya E."/>
        </authorList>
    </citation>
    <scope>NUCLEOTIDE SEQUENCE</scope>
</reference>
<evidence type="ECO:0000256" key="5">
    <source>
        <dbReference type="ARBA" id="ARBA00023002"/>
    </source>
</evidence>
<dbReference type="InterPro" id="IPR036250">
    <property type="entry name" value="AcylCo_DH-like_C"/>
</dbReference>
<evidence type="ECO:0000256" key="4">
    <source>
        <dbReference type="ARBA" id="ARBA00022827"/>
    </source>
</evidence>